<accession>A0ABR2C3D4</accession>
<reference evidence="1 2" key="1">
    <citation type="journal article" date="2024" name="G3 (Bethesda)">
        <title>Genome assembly of Hibiscus sabdariffa L. provides insights into metabolisms of medicinal natural products.</title>
        <authorList>
            <person name="Kim T."/>
        </authorList>
    </citation>
    <scope>NUCLEOTIDE SEQUENCE [LARGE SCALE GENOMIC DNA]</scope>
    <source>
        <strain evidence="1">TK-2024</strain>
        <tissue evidence="1">Old leaves</tissue>
    </source>
</reference>
<proteinExistence type="predicted"/>
<dbReference type="Proteomes" id="UP001472677">
    <property type="component" value="Unassembled WGS sequence"/>
</dbReference>
<dbReference type="EMBL" id="JBBPBM010000068">
    <property type="protein sequence ID" value="KAK8513888.1"/>
    <property type="molecule type" value="Genomic_DNA"/>
</dbReference>
<sequence length="109" mass="12754">MGMLMLEASDRRLFVLRIVFEFHCLLRKQQIRTVQIIKEVPAAMPEKKMNTKISAAYIDHKVIFTDWKPPELTMFYIKLRLPPTKKKTRAVPLHLPEMYLAGLQSEDAV</sequence>
<gene>
    <name evidence="1" type="ORF">V6N12_037256</name>
</gene>
<protein>
    <submittedName>
        <fullName evidence="1">Uncharacterized protein</fullName>
    </submittedName>
</protein>
<comment type="caution">
    <text evidence="1">The sequence shown here is derived from an EMBL/GenBank/DDBJ whole genome shotgun (WGS) entry which is preliminary data.</text>
</comment>
<evidence type="ECO:0000313" key="2">
    <source>
        <dbReference type="Proteomes" id="UP001472677"/>
    </source>
</evidence>
<name>A0ABR2C3D4_9ROSI</name>
<organism evidence="1 2">
    <name type="scientific">Hibiscus sabdariffa</name>
    <name type="common">roselle</name>
    <dbReference type="NCBI Taxonomy" id="183260"/>
    <lineage>
        <taxon>Eukaryota</taxon>
        <taxon>Viridiplantae</taxon>
        <taxon>Streptophyta</taxon>
        <taxon>Embryophyta</taxon>
        <taxon>Tracheophyta</taxon>
        <taxon>Spermatophyta</taxon>
        <taxon>Magnoliopsida</taxon>
        <taxon>eudicotyledons</taxon>
        <taxon>Gunneridae</taxon>
        <taxon>Pentapetalae</taxon>
        <taxon>rosids</taxon>
        <taxon>malvids</taxon>
        <taxon>Malvales</taxon>
        <taxon>Malvaceae</taxon>
        <taxon>Malvoideae</taxon>
        <taxon>Hibiscus</taxon>
    </lineage>
</organism>
<evidence type="ECO:0000313" key="1">
    <source>
        <dbReference type="EMBL" id="KAK8513888.1"/>
    </source>
</evidence>
<keyword evidence="2" id="KW-1185">Reference proteome</keyword>